<evidence type="ECO:0000259" key="3">
    <source>
        <dbReference type="Pfam" id="PF03968"/>
    </source>
</evidence>
<dbReference type="PANTHER" id="PTHR30189">
    <property type="entry name" value="LPS-ASSEMBLY PROTEIN"/>
    <property type="match status" value="1"/>
</dbReference>
<accession>A0A410JZB6</accession>
<dbReference type="OrthoDB" id="9760225at2"/>
<dbReference type="KEGG" id="gtl:EP073_09020"/>
<dbReference type="GO" id="GO:0009279">
    <property type="term" value="C:cell outer membrane"/>
    <property type="evidence" value="ECO:0007669"/>
    <property type="project" value="InterPro"/>
</dbReference>
<dbReference type="Proteomes" id="UP000287502">
    <property type="component" value="Chromosome"/>
</dbReference>
<keyword evidence="1" id="KW-0472">Membrane</keyword>
<dbReference type="GO" id="GO:0043165">
    <property type="term" value="P:Gram-negative-bacterium-type cell outer membrane assembly"/>
    <property type="evidence" value="ECO:0007669"/>
    <property type="project" value="InterPro"/>
</dbReference>
<keyword evidence="5" id="KW-1185">Reference proteome</keyword>
<gene>
    <name evidence="4" type="ORF">EP073_09020</name>
</gene>
<reference evidence="4 5" key="1">
    <citation type="submission" date="2019-01" db="EMBL/GenBank/DDBJ databases">
        <title>Geovibrio thiophilus DSM 11263, complete genome.</title>
        <authorList>
            <person name="Spring S."/>
            <person name="Bunk B."/>
            <person name="Sproer C."/>
        </authorList>
    </citation>
    <scope>NUCLEOTIDE SEQUENCE [LARGE SCALE GENOMIC DNA]</scope>
    <source>
        <strain evidence="4 5">DSM 11263</strain>
    </source>
</reference>
<keyword evidence="2" id="KW-0732">Signal</keyword>
<evidence type="ECO:0000313" key="5">
    <source>
        <dbReference type="Proteomes" id="UP000287502"/>
    </source>
</evidence>
<evidence type="ECO:0000313" key="4">
    <source>
        <dbReference type="EMBL" id="QAR33536.1"/>
    </source>
</evidence>
<dbReference type="Gene3D" id="2.60.450.10">
    <property type="entry name" value="Lipopolysaccharide (LPS) transport protein A like domain"/>
    <property type="match status" value="1"/>
</dbReference>
<sequence length="728" mass="84061">MIRLLLIILLITYTSASAAELLLPSADTKVSNITIESDHMLAPDNTTFEATGNVVIMKDNSTLTADKVIYNRETGLFDASGNVRLREGGNFFDCTNLLYDFAQEKGTFIDVKGFVEPYHYLEAEKFERTGQESFLIEKGRFTTCPGEVPDWSFTASRATMDIGNYIKATNTTGWIKSVPVLYTPYMIYPIKKDRESGLLIPKLGSNSERGSMLGLKYFRDINVDKDATIGTNLYTSGIVHYLGEYRYAKSMNENLYIYGEFIDDWESESDKRSRYLFYQDSNFKIGDNTEIYIEADYVSDYRYLRDIADTEMVDDYDNPDNKFYADVRLIHRTEYADFGIRFKNDMQFTDIDDGYKKTEVYRLPNLFVRKNLRKGFLGLNYTADLDHVLYREKTIYPSINGADLILEDEYERMHLTTEIYTPINLKIATFKPYAEIIATKWDGIDEAPNVHRSKGSTIAQINADDDSIERLTYRIGYEVSLNEIYRKYDKFSHSVYNTFRYEQIPELDHSAIPERIEGDLIEGTKSYTYFFKNYFDADKWNLDASLEQSYDAMQSGDRLRPIIAKANYTYDKMFNAYVRHDYDHSDANTALLHQRVSFSTGPVTFSEEYLYEDPDYTDETENTSLEFSVSLSFKKFDFAFKTQTSGINSNLSLDNLRTISNSFYGTYKSGCWHMGMSVTQKEYNPIDDKGGYSGREQIIYFVIGLQGLGTFRSPVSSTRSSDRVDNFY</sequence>
<name>A0A410JZB6_9BACT</name>
<dbReference type="AlphaFoldDB" id="A0A410JZB6"/>
<dbReference type="Pfam" id="PF03968">
    <property type="entry name" value="LptD_N"/>
    <property type="match status" value="1"/>
</dbReference>
<dbReference type="EMBL" id="CP035108">
    <property type="protein sequence ID" value="QAR33536.1"/>
    <property type="molecule type" value="Genomic_DNA"/>
</dbReference>
<feature type="domain" description="Organic solvent tolerance-like N-terminal" evidence="3">
    <location>
        <begin position="34"/>
        <end position="75"/>
    </location>
</feature>
<dbReference type="RefSeq" id="WP_128466822.1">
    <property type="nucleotide sequence ID" value="NZ_CP035108.1"/>
</dbReference>
<dbReference type="InterPro" id="IPR020889">
    <property type="entry name" value="LipoPS_assembly_LptD"/>
</dbReference>
<proteinExistence type="inferred from homology"/>
<dbReference type="GO" id="GO:1990351">
    <property type="term" value="C:transporter complex"/>
    <property type="evidence" value="ECO:0007669"/>
    <property type="project" value="TreeGrafter"/>
</dbReference>
<dbReference type="HAMAP" id="MF_01411">
    <property type="entry name" value="LPS_assembly_LptD"/>
    <property type="match status" value="1"/>
</dbReference>
<dbReference type="GO" id="GO:0015920">
    <property type="term" value="P:lipopolysaccharide transport"/>
    <property type="evidence" value="ECO:0007669"/>
    <property type="project" value="InterPro"/>
</dbReference>
<dbReference type="InterPro" id="IPR050218">
    <property type="entry name" value="LptD"/>
</dbReference>
<evidence type="ECO:0000256" key="1">
    <source>
        <dbReference type="ARBA" id="ARBA00023237"/>
    </source>
</evidence>
<keyword evidence="1" id="KW-0998">Cell outer membrane</keyword>
<dbReference type="PANTHER" id="PTHR30189:SF1">
    <property type="entry name" value="LPS-ASSEMBLY PROTEIN LPTD"/>
    <property type="match status" value="1"/>
</dbReference>
<feature type="signal peptide" evidence="2">
    <location>
        <begin position="1"/>
        <end position="18"/>
    </location>
</feature>
<organism evidence="4 5">
    <name type="scientific">Geovibrio thiophilus</name>
    <dbReference type="NCBI Taxonomy" id="139438"/>
    <lineage>
        <taxon>Bacteria</taxon>
        <taxon>Pseudomonadati</taxon>
        <taxon>Deferribacterota</taxon>
        <taxon>Deferribacteres</taxon>
        <taxon>Deferribacterales</taxon>
        <taxon>Geovibrionaceae</taxon>
        <taxon>Geovibrio</taxon>
    </lineage>
</organism>
<evidence type="ECO:0000256" key="2">
    <source>
        <dbReference type="SAM" id="SignalP"/>
    </source>
</evidence>
<protein>
    <submittedName>
        <fullName evidence="4">LPS-assembly protein LptD</fullName>
    </submittedName>
</protein>
<dbReference type="InterPro" id="IPR005653">
    <property type="entry name" value="OstA-like_N"/>
</dbReference>
<feature type="chain" id="PRO_5019011679" evidence="2">
    <location>
        <begin position="19"/>
        <end position="728"/>
    </location>
</feature>